<keyword evidence="3" id="KW-0539">Nucleus</keyword>
<feature type="region of interest" description="Disordered" evidence="5">
    <location>
        <begin position="222"/>
        <end position="242"/>
    </location>
</feature>
<comment type="caution">
    <text evidence="6">The sequence shown here is derived from an EMBL/GenBank/DDBJ whole genome shotgun (WGS) entry which is preliminary data.</text>
</comment>
<dbReference type="GO" id="GO:0000445">
    <property type="term" value="C:THO complex part of transcription export complex"/>
    <property type="evidence" value="ECO:0007669"/>
    <property type="project" value="TreeGrafter"/>
</dbReference>
<keyword evidence="7" id="KW-1185">Reference proteome</keyword>
<dbReference type="InterPro" id="IPR019163">
    <property type="entry name" value="THO_Thoc5"/>
</dbReference>
<dbReference type="Pfam" id="PF09766">
    <property type="entry name" value="FmiP_Thoc5"/>
    <property type="match status" value="1"/>
</dbReference>
<evidence type="ECO:0000256" key="2">
    <source>
        <dbReference type="ARBA" id="ARBA00008044"/>
    </source>
</evidence>
<evidence type="ECO:0000256" key="5">
    <source>
        <dbReference type="SAM" id="MobiDB-lite"/>
    </source>
</evidence>
<proteinExistence type="inferred from homology"/>
<dbReference type="GO" id="GO:0006406">
    <property type="term" value="P:mRNA export from nucleus"/>
    <property type="evidence" value="ECO:0007669"/>
    <property type="project" value="TreeGrafter"/>
</dbReference>
<dbReference type="AlphaFoldDB" id="A0A4U0TWE7"/>
<evidence type="ECO:0000313" key="6">
    <source>
        <dbReference type="EMBL" id="TKA26326.1"/>
    </source>
</evidence>
<evidence type="ECO:0000256" key="3">
    <source>
        <dbReference type="ARBA" id="ARBA00023242"/>
    </source>
</evidence>
<gene>
    <name evidence="6" type="ORF">B0A50_05105</name>
</gene>
<dbReference type="OrthoDB" id="20582at2759"/>
<feature type="compositionally biased region" description="Basic and acidic residues" evidence="5">
    <location>
        <begin position="222"/>
        <end position="231"/>
    </location>
</feature>
<reference evidence="6 7" key="1">
    <citation type="submission" date="2017-03" db="EMBL/GenBank/DDBJ databases">
        <title>Genomes of endolithic fungi from Antarctica.</title>
        <authorList>
            <person name="Coleine C."/>
            <person name="Masonjones S."/>
            <person name="Stajich J.E."/>
        </authorList>
    </citation>
    <scope>NUCLEOTIDE SEQUENCE [LARGE SCALE GENOMIC DNA]</scope>
    <source>
        <strain evidence="6 7">CCFEE 6315</strain>
    </source>
</reference>
<evidence type="ECO:0008006" key="8">
    <source>
        <dbReference type="Google" id="ProtNLM"/>
    </source>
</evidence>
<feature type="coiled-coil region" evidence="4">
    <location>
        <begin position="161"/>
        <end position="201"/>
    </location>
</feature>
<dbReference type="EMBL" id="NAJL01000029">
    <property type="protein sequence ID" value="TKA26326.1"/>
    <property type="molecule type" value="Genomic_DNA"/>
</dbReference>
<dbReference type="Proteomes" id="UP000308549">
    <property type="component" value="Unassembled WGS sequence"/>
</dbReference>
<evidence type="ECO:0000256" key="1">
    <source>
        <dbReference type="ARBA" id="ARBA00004123"/>
    </source>
</evidence>
<protein>
    <recommendedName>
        <fullName evidence="8">THO complex subunit 5</fullName>
    </recommendedName>
</protein>
<sequence>MAQEDLITDPALLSVLDAAARARQQSLAILDLLEDYHQQTASSSSPPSDEATLEQQLALSKQQKVLHTHLAQLRGLNKKAILNTRTTKQETTEARQEIDSLHLQLQNLYYEQSHLRGEIAGCEGYDHRHRTLPMAPISDFLSTHPEHAESSEHDLTIARIHDEHKARLELEEQRLHLVKRKEALERETKGKRDELAKLDGDIERWLGGQEAVRKVFEAKERKVAAQKEKEGGQQGGSQTPQV</sequence>
<keyword evidence="4" id="KW-0175">Coiled coil</keyword>
<name>A0A4U0TWE7_9PEZI</name>
<evidence type="ECO:0000313" key="7">
    <source>
        <dbReference type="Proteomes" id="UP000308549"/>
    </source>
</evidence>
<accession>A0A4U0TWE7</accession>
<dbReference type="GO" id="GO:0003729">
    <property type="term" value="F:mRNA binding"/>
    <property type="evidence" value="ECO:0007669"/>
    <property type="project" value="TreeGrafter"/>
</dbReference>
<organism evidence="6 7">
    <name type="scientific">Salinomyces thailandicus</name>
    <dbReference type="NCBI Taxonomy" id="706561"/>
    <lineage>
        <taxon>Eukaryota</taxon>
        <taxon>Fungi</taxon>
        <taxon>Dikarya</taxon>
        <taxon>Ascomycota</taxon>
        <taxon>Pezizomycotina</taxon>
        <taxon>Dothideomycetes</taxon>
        <taxon>Dothideomycetidae</taxon>
        <taxon>Mycosphaerellales</taxon>
        <taxon>Teratosphaeriaceae</taxon>
        <taxon>Salinomyces</taxon>
    </lineage>
</organism>
<comment type="similarity">
    <text evidence="2">Belongs to the THOC5 family.</text>
</comment>
<dbReference type="PANTHER" id="PTHR13375:SF3">
    <property type="entry name" value="THO COMPLEX SUBUNIT 5 HOMOLOG"/>
    <property type="match status" value="1"/>
</dbReference>
<dbReference type="PANTHER" id="PTHR13375">
    <property type="entry name" value="FMS INTERACTING PROTEIN"/>
    <property type="match status" value="1"/>
</dbReference>
<evidence type="ECO:0000256" key="4">
    <source>
        <dbReference type="SAM" id="Coils"/>
    </source>
</evidence>
<comment type="subcellular location">
    <subcellularLocation>
        <location evidence="1">Nucleus</location>
    </subcellularLocation>
</comment>